<evidence type="ECO:0008006" key="4">
    <source>
        <dbReference type="Google" id="ProtNLM"/>
    </source>
</evidence>
<keyword evidence="1" id="KW-0812">Transmembrane</keyword>
<name>A0A9D2B6C6_9FIRM</name>
<feature type="transmembrane region" description="Helical" evidence="1">
    <location>
        <begin position="41"/>
        <end position="64"/>
    </location>
</feature>
<accession>A0A9D2B6C6</accession>
<comment type="caution">
    <text evidence="2">The sequence shown here is derived from an EMBL/GenBank/DDBJ whole genome shotgun (WGS) entry which is preliminary data.</text>
</comment>
<gene>
    <name evidence="2" type="ORF">H9736_01790</name>
</gene>
<sequence>MNEKLRLRIAQQGVYVLLLGVLYVLQTTPGFLQVGGVRPNLVVPAAICIAMLEGEFLGGIYGALAGVLCDLGGMSIFGFNGIILLAAGVAAGLAFIYLLRPCLANFLLVTLGALAARGLLDYFFNYYMWGYRQVWRVLVLEILPVVAYSTLLAPLPYLLCRWVYGRFRQRLED</sequence>
<evidence type="ECO:0000313" key="3">
    <source>
        <dbReference type="Proteomes" id="UP000886800"/>
    </source>
</evidence>
<keyword evidence="1" id="KW-0472">Membrane</keyword>
<evidence type="ECO:0000313" key="2">
    <source>
        <dbReference type="EMBL" id="HIX64960.1"/>
    </source>
</evidence>
<organism evidence="2 3">
    <name type="scientific">Candidatus Anaerotruncus excrementipullorum</name>
    <dbReference type="NCBI Taxonomy" id="2838465"/>
    <lineage>
        <taxon>Bacteria</taxon>
        <taxon>Bacillati</taxon>
        <taxon>Bacillota</taxon>
        <taxon>Clostridia</taxon>
        <taxon>Eubacteriales</taxon>
        <taxon>Oscillospiraceae</taxon>
        <taxon>Anaerotruncus</taxon>
    </lineage>
</organism>
<keyword evidence="1" id="KW-1133">Transmembrane helix</keyword>
<dbReference type="AlphaFoldDB" id="A0A9D2B6C6"/>
<feature type="transmembrane region" description="Helical" evidence="1">
    <location>
        <begin position="134"/>
        <end position="160"/>
    </location>
</feature>
<reference evidence="2" key="1">
    <citation type="journal article" date="2021" name="PeerJ">
        <title>Extensive microbial diversity within the chicken gut microbiome revealed by metagenomics and culture.</title>
        <authorList>
            <person name="Gilroy R."/>
            <person name="Ravi A."/>
            <person name="Getino M."/>
            <person name="Pursley I."/>
            <person name="Horton D.L."/>
            <person name="Alikhan N.F."/>
            <person name="Baker D."/>
            <person name="Gharbi K."/>
            <person name="Hall N."/>
            <person name="Watson M."/>
            <person name="Adriaenssens E.M."/>
            <person name="Foster-Nyarko E."/>
            <person name="Jarju S."/>
            <person name="Secka A."/>
            <person name="Antonio M."/>
            <person name="Oren A."/>
            <person name="Chaudhuri R.R."/>
            <person name="La Ragione R."/>
            <person name="Hildebrand F."/>
            <person name="Pallen M.J."/>
        </authorList>
    </citation>
    <scope>NUCLEOTIDE SEQUENCE</scope>
    <source>
        <strain evidence="2">CHK188-5543</strain>
    </source>
</reference>
<feature type="transmembrane region" description="Helical" evidence="1">
    <location>
        <begin position="12"/>
        <end position="34"/>
    </location>
</feature>
<feature type="transmembrane region" description="Helical" evidence="1">
    <location>
        <begin position="76"/>
        <end position="99"/>
    </location>
</feature>
<proteinExistence type="predicted"/>
<dbReference type="EMBL" id="DXES01000036">
    <property type="protein sequence ID" value="HIX64960.1"/>
    <property type="molecule type" value="Genomic_DNA"/>
</dbReference>
<dbReference type="Proteomes" id="UP000886800">
    <property type="component" value="Unassembled WGS sequence"/>
</dbReference>
<evidence type="ECO:0000256" key="1">
    <source>
        <dbReference type="SAM" id="Phobius"/>
    </source>
</evidence>
<protein>
    <recommendedName>
        <fullName evidence="4">Rod shape-determining protein MreD</fullName>
    </recommendedName>
</protein>
<reference evidence="2" key="2">
    <citation type="submission" date="2021-04" db="EMBL/GenBank/DDBJ databases">
        <authorList>
            <person name="Gilroy R."/>
        </authorList>
    </citation>
    <scope>NUCLEOTIDE SEQUENCE</scope>
    <source>
        <strain evidence="2">CHK188-5543</strain>
    </source>
</reference>
<feature type="transmembrane region" description="Helical" evidence="1">
    <location>
        <begin position="106"/>
        <end position="128"/>
    </location>
</feature>